<feature type="domain" description="Gfo/Idh/MocA-like oxidoreductase N-terminal" evidence="1">
    <location>
        <begin position="3"/>
        <end position="111"/>
    </location>
</feature>
<dbReference type="PANTHER" id="PTHR43377:SF1">
    <property type="entry name" value="BILIVERDIN REDUCTASE A"/>
    <property type="match status" value="1"/>
</dbReference>
<dbReference type="InterPro" id="IPR051450">
    <property type="entry name" value="Gfo/Idh/MocA_Oxidoreductases"/>
</dbReference>
<dbReference type="PANTHER" id="PTHR43377">
    <property type="entry name" value="BILIVERDIN REDUCTASE A"/>
    <property type="match status" value="1"/>
</dbReference>
<dbReference type="Pfam" id="PF02894">
    <property type="entry name" value="GFO_IDH_MocA_C"/>
    <property type="match status" value="1"/>
</dbReference>
<evidence type="ECO:0000313" key="3">
    <source>
        <dbReference type="EMBL" id="TDB52797.1"/>
    </source>
</evidence>
<protein>
    <submittedName>
        <fullName evidence="3">Gfo/Idh/MocA family oxidoreductase</fullName>
    </submittedName>
</protein>
<sequence>MIIGIIGCGGIAQAHVHALSRIESVTELAFYDINEYNMRQLSELTTRPVKLCTTLAELAQKIDGFIICTPNNLHVSLAEEILKHKQIPFVCEKPLSTDLASARRLAELAPCNSIVSFNYRYNRIIQNLVQVKNDRELGKLHFFSAEFNKNSALTRNHLTWRDSAQQNKSSGALGDLSCHLLDLFCLLSDDTINTNHLRIAKGTRVGAKDDGLVEVDDNGYIFGHACDGAYFRIKASKSDEADKQGLHFNLVFNKGEIRYSTQNENHLFLTLFDQVGVEDVTFSDAKMLPDPPRELPYWSDSFYHLLQDWCLALKGKPHTVSLPVLSAGLHIQEVMEAF</sequence>
<dbReference type="SUPFAM" id="SSF55347">
    <property type="entry name" value="Glyceraldehyde-3-phosphate dehydrogenase-like, C-terminal domain"/>
    <property type="match status" value="1"/>
</dbReference>
<feature type="domain" description="Gfo/Idh/MocA-like oxidoreductase C-terminal" evidence="2">
    <location>
        <begin position="135"/>
        <end position="338"/>
    </location>
</feature>
<accession>A0A4R4JFB1</accession>
<dbReference type="Gene3D" id="3.40.50.720">
    <property type="entry name" value="NAD(P)-binding Rossmann-like Domain"/>
    <property type="match status" value="1"/>
</dbReference>
<dbReference type="Pfam" id="PF01408">
    <property type="entry name" value="GFO_IDH_MocA"/>
    <property type="match status" value="1"/>
</dbReference>
<dbReference type="Proteomes" id="UP000295598">
    <property type="component" value="Unassembled WGS sequence"/>
</dbReference>
<dbReference type="SUPFAM" id="SSF51735">
    <property type="entry name" value="NAD(P)-binding Rossmann-fold domains"/>
    <property type="match status" value="1"/>
</dbReference>
<dbReference type="AlphaFoldDB" id="A0A4R4JFB1"/>
<dbReference type="RefSeq" id="WP_132355207.1">
    <property type="nucleotide sequence ID" value="NZ_CAWOJO010000027.1"/>
</dbReference>
<dbReference type="Gene3D" id="3.30.360.10">
    <property type="entry name" value="Dihydrodipicolinate Reductase, domain 2"/>
    <property type="match status" value="1"/>
</dbReference>
<dbReference type="GO" id="GO:0000166">
    <property type="term" value="F:nucleotide binding"/>
    <property type="evidence" value="ECO:0007669"/>
    <property type="project" value="InterPro"/>
</dbReference>
<organism evidence="3 4">
    <name type="scientific">Photorhabdus khanii subsp. guanajuatensis</name>
    <dbReference type="NCBI Taxonomy" id="2100166"/>
    <lineage>
        <taxon>Bacteria</taxon>
        <taxon>Pseudomonadati</taxon>
        <taxon>Pseudomonadota</taxon>
        <taxon>Gammaproteobacteria</taxon>
        <taxon>Enterobacterales</taxon>
        <taxon>Morganellaceae</taxon>
        <taxon>Photorhabdus</taxon>
    </lineage>
</organism>
<proteinExistence type="predicted"/>
<dbReference type="InterPro" id="IPR036291">
    <property type="entry name" value="NAD(P)-bd_dom_sf"/>
</dbReference>
<dbReference type="InterPro" id="IPR000683">
    <property type="entry name" value="Gfo/Idh/MocA-like_OxRdtase_N"/>
</dbReference>
<dbReference type="InterPro" id="IPR004104">
    <property type="entry name" value="Gfo/Idh/MocA-like_OxRdtase_C"/>
</dbReference>
<gene>
    <name evidence="3" type="ORF">C5467_15580</name>
</gene>
<evidence type="ECO:0000313" key="4">
    <source>
        <dbReference type="Proteomes" id="UP000295598"/>
    </source>
</evidence>
<name>A0A4R4JFB1_9GAMM</name>
<reference evidence="3 4" key="1">
    <citation type="journal article" date="2019" name="Int. J. Syst. Evol. Microbiol.">
        <title>Photorhabdus khanii subsp. guanajuatensis subsp. nov., isolated from Heterorhabditis atacamensis, and Photorhabdus luminescens subsp. mexicana subsp. nov., isolated from Heterorhabditis mexicana entomopathogenic nematodes.</title>
        <authorList>
            <person name="Machado R.A.R."/>
            <person name="Bruno P."/>
            <person name="Arce C.C.M."/>
            <person name="Liechti N."/>
            <person name="Kohler A."/>
            <person name="Bernal J."/>
            <person name="Bruggmann R."/>
            <person name="Turlings T.C.J."/>
        </authorList>
    </citation>
    <scope>NUCLEOTIDE SEQUENCE [LARGE SCALE GENOMIC DNA]</scope>
    <source>
        <strain evidence="3 4">MEX20-17</strain>
    </source>
</reference>
<comment type="caution">
    <text evidence="3">The sequence shown here is derived from an EMBL/GenBank/DDBJ whole genome shotgun (WGS) entry which is preliminary data.</text>
</comment>
<dbReference type="EMBL" id="PUJY01000027">
    <property type="protein sequence ID" value="TDB52797.1"/>
    <property type="molecule type" value="Genomic_DNA"/>
</dbReference>
<evidence type="ECO:0000259" key="2">
    <source>
        <dbReference type="Pfam" id="PF02894"/>
    </source>
</evidence>
<evidence type="ECO:0000259" key="1">
    <source>
        <dbReference type="Pfam" id="PF01408"/>
    </source>
</evidence>